<evidence type="ECO:0000313" key="2">
    <source>
        <dbReference type="RefSeq" id="XP_035662007.1"/>
    </source>
</evidence>
<evidence type="ECO:0000313" key="1">
    <source>
        <dbReference type="Proteomes" id="UP000001554"/>
    </source>
</evidence>
<keyword evidence="1" id="KW-1185">Reference proteome</keyword>
<dbReference type="RefSeq" id="XP_035662007.1">
    <property type="nucleotide sequence ID" value="XM_035806114.1"/>
</dbReference>
<protein>
    <submittedName>
        <fullName evidence="2">Uncharacterized protein LOC118406212</fullName>
    </submittedName>
</protein>
<name>A0A9J7HPB6_BRAFL</name>
<dbReference type="OrthoDB" id="5975592at2759"/>
<proteinExistence type="predicted"/>
<gene>
    <name evidence="2" type="primary">LOC118406212</name>
</gene>
<accession>A0A9J7HPB6</accession>
<dbReference type="PANTHER" id="PTHR35385">
    <property type="entry name" value="PROTEIN B, PUTATIVE-RELATED-RELATED"/>
    <property type="match status" value="1"/>
</dbReference>
<dbReference type="AlphaFoldDB" id="A0A9J7HPB6"/>
<dbReference type="OMA" id="ANCPATI"/>
<dbReference type="KEGG" id="bfo:118406212"/>
<reference evidence="2" key="2">
    <citation type="submission" date="2025-08" db="UniProtKB">
        <authorList>
            <consortium name="RefSeq"/>
        </authorList>
    </citation>
    <scope>IDENTIFICATION</scope>
    <source>
        <strain evidence="2">S238N-H82</strain>
        <tissue evidence="2">Testes</tissue>
    </source>
</reference>
<organism evidence="1 2">
    <name type="scientific">Branchiostoma floridae</name>
    <name type="common">Florida lancelet</name>
    <name type="synonym">Amphioxus</name>
    <dbReference type="NCBI Taxonomy" id="7739"/>
    <lineage>
        <taxon>Eukaryota</taxon>
        <taxon>Metazoa</taxon>
        <taxon>Chordata</taxon>
        <taxon>Cephalochordata</taxon>
        <taxon>Leptocardii</taxon>
        <taxon>Amphioxiformes</taxon>
        <taxon>Branchiostomatidae</taxon>
        <taxon>Branchiostoma</taxon>
    </lineage>
</organism>
<dbReference type="PANTHER" id="PTHR35385:SF2">
    <property type="entry name" value="PROTEIN B, PUTATIVE-RELATED"/>
    <property type="match status" value="1"/>
</dbReference>
<reference evidence="1" key="1">
    <citation type="journal article" date="2020" name="Nat. Ecol. Evol.">
        <title>Deeply conserved synteny resolves early events in vertebrate evolution.</title>
        <authorList>
            <person name="Simakov O."/>
            <person name="Marletaz F."/>
            <person name="Yue J.X."/>
            <person name="O'Connell B."/>
            <person name="Jenkins J."/>
            <person name="Brandt A."/>
            <person name="Calef R."/>
            <person name="Tung C.H."/>
            <person name="Huang T.K."/>
            <person name="Schmutz J."/>
            <person name="Satoh N."/>
            <person name="Yu J.K."/>
            <person name="Putnam N.H."/>
            <person name="Green R.E."/>
            <person name="Rokhsar D.S."/>
        </authorList>
    </citation>
    <scope>NUCLEOTIDE SEQUENCE [LARGE SCALE GENOMIC DNA]</scope>
    <source>
        <strain evidence="1">S238N-H82</strain>
    </source>
</reference>
<dbReference type="Proteomes" id="UP000001554">
    <property type="component" value="Chromosome 18"/>
</dbReference>
<dbReference type="GeneID" id="118406212"/>
<sequence length="334" mass="38254">MNDLKKLQDSSEVDEKAFLETLPEDCRYKITSLRGTSSGFDASVETPDLTTDNYNDWLLEYGAITNTCLRKGTVKGETSGFFLRTYYRCQHNTRQWSPSKDPQRRLGIDPTARVKNTNCPFQLVMKISKENVTTIDIHSQHNHSVGTLEASNFKDLSEETIDKVYKLFESGLTPSTARQQFLSDLKSDCMDEITFHRQKADRSIMPRKRDFNYLYEQFGRERYGGKDSQMFVKLKERLDSYKEENPEASIKCQIYEGDSKPLIIALVTPLMKRVRREVPQSAELVFVDATSNTEEHNLKVFMLCTYHVAGALPLGIVITSDEKESTLCEGFQAL</sequence>